<keyword evidence="1" id="KW-0472">Membrane</keyword>
<dbReference type="Pfam" id="PF20176">
    <property type="entry name" value="DUF6541"/>
    <property type="match status" value="1"/>
</dbReference>
<feature type="transmembrane region" description="Helical" evidence="1">
    <location>
        <begin position="227"/>
        <end position="249"/>
    </location>
</feature>
<name>A0ABS8GKE6_9MICC</name>
<sequence length="638" mass="66328">MGLSGAVSASILAVSAVVAPFLGLGWNPLTVIIGTLIAVLLTVLVRFVLGRLGWPATDDAAAARHSAGVRSAGSSGSRRSIAVREATGLAAVALAAGFIGWRLIQVFQLPGLISQTADNIFHLNVVRYMQEIDSGSALTAGGVQGAGAGFYPGVWHSVVALVADTTGVGIPESANSVNIVIGAILWPLGAVFCARVLFGNRPLIMFGAAVASSAFSAYPYLLVDWGVIYPNFYAMSLVLPAAALGALILGQAKSRTAGVGLLLWLALLACPGLALTHPNSLLTLMVVLLPLALTAYTCWVGPGLRGAGASGRTRIGYALAGIAGLGVFSAAWVALRPLPVSDFANTWQPYETSAQAVGEVLLTTHGNLDAAYATAILVVAAAAALLREKTVRWYLASYLLAALLFVFAAGVENSPLRTFLTGGWYDDQNRLAAALAVLAVPLAAKGAAVVADFLARGLRRMRIPARAGTAVAAVVVLAALFLISQDATVRPAVQQAAKRYSLDPESDIMSTNELALFEEIDDIVPEGATVAGNPWDGSAWVYMVSGRTVLFPHVQTTMTPEREIIASSLNTAASNPEVCEAVEELDVEYAVTSGELIYLPGNPQNEMYPGLTGLDTAPGFEKVAEVGAASLFRITACD</sequence>
<dbReference type="Proteomes" id="UP001139168">
    <property type="component" value="Unassembled WGS sequence"/>
</dbReference>
<reference evidence="2" key="1">
    <citation type="submission" date="2021-10" db="EMBL/GenBank/DDBJ databases">
        <title>Novel species in genus Arthrobacter.</title>
        <authorList>
            <person name="Liu Y."/>
        </authorList>
    </citation>
    <scope>NUCLEOTIDE SEQUENCE</scope>
    <source>
        <strain evidence="2">Zg-Y786</strain>
    </source>
</reference>
<keyword evidence="1" id="KW-0812">Transmembrane</keyword>
<organism evidence="2 3">
    <name type="scientific">Arthrobacter gengyunqii</name>
    <dbReference type="NCBI Taxonomy" id="2886940"/>
    <lineage>
        <taxon>Bacteria</taxon>
        <taxon>Bacillati</taxon>
        <taxon>Actinomycetota</taxon>
        <taxon>Actinomycetes</taxon>
        <taxon>Micrococcales</taxon>
        <taxon>Micrococcaceae</taxon>
        <taxon>Arthrobacter</taxon>
    </lineage>
</organism>
<protein>
    <submittedName>
        <fullName evidence="2">Uncharacterized protein</fullName>
    </submittedName>
</protein>
<feature type="transmembrane region" description="Helical" evidence="1">
    <location>
        <begin position="203"/>
        <end position="221"/>
    </location>
</feature>
<feature type="transmembrane region" description="Helical" evidence="1">
    <location>
        <begin position="370"/>
        <end position="386"/>
    </location>
</feature>
<feature type="transmembrane region" description="Helical" evidence="1">
    <location>
        <begin position="431"/>
        <end position="455"/>
    </location>
</feature>
<proteinExistence type="predicted"/>
<feature type="transmembrane region" description="Helical" evidence="1">
    <location>
        <begin position="26"/>
        <end position="49"/>
    </location>
</feature>
<feature type="transmembrane region" description="Helical" evidence="1">
    <location>
        <begin position="316"/>
        <end position="335"/>
    </location>
</feature>
<feature type="transmembrane region" description="Helical" evidence="1">
    <location>
        <begin position="393"/>
        <end position="411"/>
    </location>
</feature>
<dbReference type="InterPro" id="IPR046671">
    <property type="entry name" value="DUF6541"/>
</dbReference>
<feature type="transmembrane region" description="Helical" evidence="1">
    <location>
        <begin position="86"/>
        <end position="104"/>
    </location>
</feature>
<dbReference type="EMBL" id="JAJFZQ010000008">
    <property type="protein sequence ID" value="MCC3267164.1"/>
    <property type="molecule type" value="Genomic_DNA"/>
</dbReference>
<gene>
    <name evidence="2" type="ORF">LJ752_14070</name>
</gene>
<feature type="transmembrane region" description="Helical" evidence="1">
    <location>
        <begin position="256"/>
        <end position="275"/>
    </location>
</feature>
<feature type="transmembrane region" description="Helical" evidence="1">
    <location>
        <begin position="179"/>
        <end position="198"/>
    </location>
</feature>
<comment type="caution">
    <text evidence="2">The sequence shown here is derived from an EMBL/GenBank/DDBJ whole genome shotgun (WGS) entry which is preliminary data.</text>
</comment>
<evidence type="ECO:0000313" key="2">
    <source>
        <dbReference type="EMBL" id="MCC3267164.1"/>
    </source>
</evidence>
<keyword evidence="3" id="KW-1185">Reference proteome</keyword>
<accession>A0ABS8GKE6</accession>
<feature type="transmembrane region" description="Helical" evidence="1">
    <location>
        <begin position="467"/>
        <end position="484"/>
    </location>
</feature>
<keyword evidence="1" id="KW-1133">Transmembrane helix</keyword>
<feature type="transmembrane region" description="Helical" evidence="1">
    <location>
        <begin position="281"/>
        <end position="304"/>
    </location>
</feature>
<evidence type="ECO:0000256" key="1">
    <source>
        <dbReference type="SAM" id="Phobius"/>
    </source>
</evidence>
<evidence type="ECO:0000313" key="3">
    <source>
        <dbReference type="Proteomes" id="UP001139168"/>
    </source>
</evidence>